<dbReference type="Proteomes" id="UP001430919">
    <property type="component" value="Unassembled WGS sequence"/>
</dbReference>
<keyword evidence="2" id="KW-1185">Reference proteome</keyword>
<evidence type="ECO:0000313" key="2">
    <source>
        <dbReference type="Proteomes" id="UP001430919"/>
    </source>
</evidence>
<sequence length="196" mass="23160">MLEKKLTITDYGIYIMSLDKLLAFLKENKIKSKKILDVFQKNHELYLKSLQEGIWIPIVPIESTKYIVNSESDIYFTNGWERKFKYENFNLEISNNTFWVGSFGSLLNLNVEQFVNSTDASISYQTLDGVTLFKSFKFNLDSGKYLVNILGYKRKETLEYPEANFGYSFEFKKVEEFNGYMDPREDDKYLFNLSKY</sequence>
<dbReference type="EMBL" id="JAJJMO010000001">
    <property type="protein sequence ID" value="MCC9073888.1"/>
    <property type="molecule type" value="Genomic_DNA"/>
</dbReference>
<name>A0ABS8MYZ7_9FLAO</name>
<accession>A0ABS8MYZ7</accession>
<evidence type="ECO:0000313" key="1">
    <source>
        <dbReference type="EMBL" id="MCC9073888.1"/>
    </source>
</evidence>
<comment type="caution">
    <text evidence="1">The sequence shown here is derived from an EMBL/GenBank/DDBJ whole genome shotgun (WGS) entry which is preliminary data.</text>
</comment>
<proteinExistence type="predicted"/>
<reference evidence="1" key="1">
    <citation type="submission" date="2021-11" db="EMBL/GenBank/DDBJ databases">
        <title>Description of novel Flavobacterium species.</title>
        <authorList>
            <person name="Saticioglu I.B."/>
            <person name="Ay H."/>
            <person name="Altun S."/>
            <person name="Duman M."/>
        </authorList>
    </citation>
    <scope>NUCLEOTIDE SEQUENCE</scope>
    <source>
        <strain evidence="1">F-65</strain>
    </source>
</reference>
<dbReference type="RefSeq" id="WP_229990794.1">
    <property type="nucleotide sequence ID" value="NZ_JAJJMO010000001.1"/>
</dbReference>
<protein>
    <submittedName>
        <fullName evidence="1">Uncharacterized protein</fullName>
    </submittedName>
</protein>
<gene>
    <name evidence="1" type="ORF">LNQ49_20085</name>
</gene>
<organism evidence="1 2">
    <name type="scientific">Flavobacterium pisciphilum</name>
    <dbReference type="NCBI Taxonomy" id="2893755"/>
    <lineage>
        <taxon>Bacteria</taxon>
        <taxon>Pseudomonadati</taxon>
        <taxon>Bacteroidota</taxon>
        <taxon>Flavobacteriia</taxon>
        <taxon>Flavobacteriales</taxon>
        <taxon>Flavobacteriaceae</taxon>
        <taxon>Flavobacterium</taxon>
    </lineage>
</organism>